<reference evidence="1 2" key="1">
    <citation type="submission" date="2019-04" db="EMBL/GenBank/DDBJ databases">
        <title>High contiguity whole genome sequence and gene annotation resource for two Venturia nashicola isolates.</title>
        <authorList>
            <person name="Prokchorchik M."/>
            <person name="Won K."/>
            <person name="Lee Y."/>
            <person name="Choi E.D."/>
            <person name="Segonzac C."/>
            <person name="Sohn K.H."/>
        </authorList>
    </citation>
    <scope>NUCLEOTIDE SEQUENCE [LARGE SCALE GENOMIC DNA]</scope>
    <source>
        <strain evidence="1 2">PRI2</strain>
    </source>
</reference>
<dbReference type="OrthoDB" id="2951834at2759"/>
<sequence>MIGNINRWYLNLRLDTDPRFTPAQITAAFTACEELEVEVWQAEYGTSNLNSLRMFEGIRQVKRAKIVGNVSEEYKAWLENCMRAEEGAFVQDFKGSMGVAPWRGGNR</sequence>
<evidence type="ECO:0000313" key="2">
    <source>
        <dbReference type="Proteomes" id="UP000298493"/>
    </source>
</evidence>
<dbReference type="EMBL" id="SNSC02000013">
    <property type="protein sequence ID" value="TID19112.1"/>
    <property type="molecule type" value="Genomic_DNA"/>
</dbReference>
<dbReference type="AlphaFoldDB" id="A0A4Z1NST9"/>
<name>A0A4Z1NST9_9PEZI</name>
<protein>
    <submittedName>
        <fullName evidence="1">Uncharacterized protein</fullName>
    </submittedName>
</protein>
<proteinExistence type="predicted"/>
<comment type="caution">
    <text evidence="1">The sequence shown here is derived from an EMBL/GenBank/DDBJ whole genome shotgun (WGS) entry which is preliminary data.</text>
</comment>
<gene>
    <name evidence="1" type="ORF">E6O75_ATG06233</name>
</gene>
<dbReference type="PROSITE" id="PS51257">
    <property type="entry name" value="PROKAR_LIPOPROTEIN"/>
    <property type="match status" value="1"/>
</dbReference>
<organism evidence="1 2">
    <name type="scientific">Venturia nashicola</name>
    <dbReference type="NCBI Taxonomy" id="86259"/>
    <lineage>
        <taxon>Eukaryota</taxon>
        <taxon>Fungi</taxon>
        <taxon>Dikarya</taxon>
        <taxon>Ascomycota</taxon>
        <taxon>Pezizomycotina</taxon>
        <taxon>Dothideomycetes</taxon>
        <taxon>Pleosporomycetidae</taxon>
        <taxon>Venturiales</taxon>
        <taxon>Venturiaceae</taxon>
        <taxon>Venturia</taxon>
    </lineage>
</organism>
<dbReference type="Proteomes" id="UP000298493">
    <property type="component" value="Unassembled WGS sequence"/>
</dbReference>
<accession>A0A4Z1NST9</accession>
<evidence type="ECO:0000313" key="1">
    <source>
        <dbReference type="EMBL" id="TID19112.1"/>
    </source>
</evidence>
<keyword evidence="2" id="KW-1185">Reference proteome</keyword>